<comment type="caution">
    <text evidence="1">The sequence shown here is derived from an EMBL/GenBank/DDBJ whole genome shotgun (WGS) entry which is preliminary data.</text>
</comment>
<dbReference type="InterPro" id="IPR036049">
    <property type="entry name" value="Ribosomal_uL29_sf"/>
</dbReference>
<dbReference type="GO" id="GO:0006412">
    <property type="term" value="P:translation"/>
    <property type="evidence" value="ECO:0007669"/>
    <property type="project" value="InterPro"/>
</dbReference>
<accession>A0A0F9I0G4</accession>
<gene>
    <name evidence="1" type="ORF">LCGC14_1640310</name>
</gene>
<name>A0A0F9I0G4_9ZZZZ</name>
<sequence>MMPPSKEDILEEEIARTTELMEQASKVIVKQTETIQAISETLKEIGRVLEVLNEKTKAMEHRIQYLEASNAYGGPLQ</sequence>
<dbReference type="GO" id="GO:0005840">
    <property type="term" value="C:ribosome"/>
    <property type="evidence" value="ECO:0007669"/>
    <property type="project" value="InterPro"/>
</dbReference>
<proteinExistence type="predicted"/>
<evidence type="ECO:0000313" key="1">
    <source>
        <dbReference type="EMBL" id="KKM20952.1"/>
    </source>
</evidence>
<organism evidence="1">
    <name type="scientific">marine sediment metagenome</name>
    <dbReference type="NCBI Taxonomy" id="412755"/>
    <lineage>
        <taxon>unclassified sequences</taxon>
        <taxon>metagenomes</taxon>
        <taxon>ecological metagenomes</taxon>
    </lineage>
</organism>
<dbReference type="GO" id="GO:0003735">
    <property type="term" value="F:structural constituent of ribosome"/>
    <property type="evidence" value="ECO:0007669"/>
    <property type="project" value="InterPro"/>
</dbReference>
<dbReference type="SUPFAM" id="SSF46561">
    <property type="entry name" value="Ribosomal protein L29 (L29p)"/>
    <property type="match status" value="1"/>
</dbReference>
<protein>
    <submittedName>
        <fullName evidence="1">Uncharacterized protein</fullName>
    </submittedName>
</protein>
<dbReference type="AlphaFoldDB" id="A0A0F9I0G4"/>
<reference evidence="1" key="1">
    <citation type="journal article" date="2015" name="Nature">
        <title>Complex archaea that bridge the gap between prokaryotes and eukaryotes.</title>
        <authorList>
            <person name="Spang A."/>
            <person name="Saw J.H."/>
            <person name="Jorgensen S.L."/>
            <person name="Zaremba-Niedzwiedzka K."/>
            <person name="Martijn J."/>
            <person name="Lind A.E."/>
            <person name="van Eijk R."/>
            <person name="Schleper C."/>
            <person name="Guy L."/>
            <person name="Ettema T.J."/>
        </authorList>
    </citation>
    <scope>NUCLEOTIDE SEQUENCE</scope>
</reference>
<dbReference type="EMBL" id="LAZR01013662">
    <property type="protein sequence ID" value="KKM20952.1"/>
    <property type="molecule type" value="Genomic_DNA"/>
</dbReference>